<comment type="cofactor">
    <cofactor evidence="1">
        <name>pyridoxal 5'-phosphate</name>
        <dbReference type="ChEBI" id="CHEBI:597326"/>
    </cofactor>
</comment>
<dbReference type="Proteomes" id="UP000199608">
    <property type="component" value="Unassembled WGS sequence"/>
</dbReference>
<comment type="similarity">
    <text evidence="3">Belongs to the radical SAM superfamily. KamA family.</text>
</comment>
<keyword evidence="4" id="KW-0004">4Fe-4S</keyword>
<keyword evidence="5" id="KW-0949">S-adenosyl-L-methionine</keyword>
<evidence type="ECO:0000256" key="9">
    <source>
        <dbReference type="ARBA" id="ARBA00023014"/>
    </source>
</evidence>
<dbReference type="InterPro" id="IPR007197">
    <property type="entry name" value="rSAM"/>
</dbReference>
<evidence type="ECO:0000256" key="6">
    <source>
        <dbReference type="ARBA" id="ARBA00022723"/>
    </source>
</evidence>
<proteinExistence type="inferred from homology"/>
<dbReference type="InterPro" id="IPR003739">
    <property type="entry name" value="Lys_aminomutase/Glu_NH3_mut"/>
</dbReference>
<reference evidence="11" key="1">
    <citation type="submission" date="2016-10" db="EMBL/GenBank/DDBJ databases">
        <authorList>
            <person name="Varghese N."/>
            <person name="Submissions S."/>
        </authorList>
    </citation>
    <scope>NUCLEOTIDE SEQUENCE [LARGE SCALE GENOMIC DNA]</scope>
    <source>
        <strain evidence="11">DSM 3384</strain>
    </source>
</reference>
<sequence>MKYQSYTLKNLHQIKLLNDLPDEIVDSIKVVGQVLPFKSNNYVLEELINWNNFEKDPLFTLTFPRKEMLKPNDYKIVNQCLNQKELATAVSLIRAGLNPHPAEQMEKNVPIFNGIPLNGIQHKYRETMLAFPSKGQLCHAFCSFCFRWPQFSGIKEKKFALKNADLMIGYLKEHPEITDVLFTGGDPMIMHAKAFEIFIDAIIKSGIKTVKTIRIGSKTLSFWPYRYLTDSDSDELLDLFKKVTDAGFHLSFMAHICHENEMSTDAFKEAVKAIRDTGTIIRTQSPVMQHINDNSENWSNMWRKQVSLGMIPYYMFVARNTGSHRYFSIPILKAYDIFRKAYMKVSGVARTVRGPIMSASPGKIGIDGIVDTDKGKVISLSFIQGRNPEWVKRPFFAKYDEKAVWLDDLKPAFGKSNFFFNEHDVLLKN</sequence>
<evidence type="ECO:0000256" key="1">
    <source>
        <dbReference type="ARBA" id="ARBA00001933"/>
    </source>
</evidence>
<evidence type="ECO:0000256" key="3">
    <source>
        <dbReference type="ARBA" id="ARBA00008703"/>
    </source>
</evidence>
<dbReference type="SFLD" id="SFLDG01070">
    <property type="entry name" value="PLP-dependent"/>
    <property type="match status" value="1"/>
</dbReference>
<dbReference type="InterPro" id="IPR058240">
    <property type="entry name" value="rSAM_sf"/>
</dbReference>
<evidence type="ECO:0000313" key="11">
    <source>
        <dbReference type="Proteomes" id="UP000199608"/>
    </source>
</evidence>
<dbReference type="GO" id="GO:0046872">
    <property type="term" value="F:metal ion binding"/>
    <property type="evidence" value="ECO:0007669"/>
    <property type="project" value="UniProtKB-KW"/>
</dbReference>
<comment type="cofactor">
    <cofactor evidence="2">
        <name>[4Fe-4S] cluster</name>
        <dbReference type="ChEBI" id="CHEBI:49883"/>
    </cofactor>
</comment>
<dbReference type="InterPro" id="IPR013785">
    <property type="entry name" value="Aldolase_TIM"/>
</dbReference>
<dbReference type="SFLD" id="SFLDS00029">
    <property type="entry name" value="Radical_SAM"/>
    <property type="match status" value="1"/>
</dbReference>
<dbReference type="PANTHER" id="PTHR30538">
    <property type="entry name" value="LYSINE 2,3-AMINOMUTASE-RELATED"/>
    <property type="match status" value="1"/>
</dbReference>
<dbReference type="AlphaFoldDB" id="A0A1H2JT08"/>
<protein>
    <submittedName>
        <fullName evidence="10">KamA family protein</fullName>
    </submittedName>
</protein>
<name>A0A1H2JT08_9BACT</name>
<dbReference type="GO" id="GO:0003824">
    <property type="term" value="F:catalytic activity"/>
    <property type="evidence" value="ECO:0007669"/>
    <property type="project" value="InterPro"/>
</dbReference>
<evidence type="ECO:0000313" key="10">
    <source>
        <dbReference type="EMBL" id="SDU59550.1"/>
    </source>
</evidence>
<dbReference type="PANTHER" id="PTHR30538:SF0">
    <property type="entry name" value="L-LYSINE 2,3-AMINOMUTASE AQ_1632-RELATED"/>
    <property type="match status" value="1"/>
</dbReference>
<evidence type="ECO:0000256" key="2">
    <source>
        <dbReference type="ARBA" id="ARBA00001966"/>
    </source>
</evidence>
<gene>
    <name evidence="10" type="ORF">SAMN04487931_11538</name>
</gene>
<keyword evidence="8" id="KW-0408">Iron</keyword>
<evidence type="ECO:0000256" key="4">
    <source>
        <dbReference type="ARBA" id="ARBA00022485"/>
    </source>
</evidence>
<dbReference type="RefSeq" id="WP_092237756.1">
    <property type="nucleotide sequence ID" value="NZ_FNLL01000015.1"/>
</dbReference>
<dbReference type="GO" id="GO:0051539">
    <property type="term" value="F:4 iron, 4 sulfur cluster binding"/>
    <property type="evidence" value="ECO:0007669"/>
    <property type="project" value="UniProtKB-KW"/>
</dbReference>
<dbReference type="Gene3D" id="3.20.20.70">
    <property type="entry name" value="Aldolase class I"/>
    <property type="match status" value="1"/>
</dbReference>
<keyword evidence="6" id="KW-0479">Metal-binding</keyword>
<evidence type="ECO:0000256" key="8">
    <source>
        <dbReference type="ARBA" id="ARBA00023004"/>
    </source>
</evidence>
<organism evidence="10 11">
    <name type="scientific">Desulfobacula phenolica</name>
    <dbReference type="NCBI Taxonomy" id="90732"/>
    <lineage>
        <taxon>Bacteria</taxon>
        <taxon>Pseudomonadati</taxon>
        <taxon>Thermodesulfobacteriota</taxon>
        <taxon>Desulfobacteria</taxon>
        <taxon>Desulfobacterales</taxon>
        <taxon>Desulfobacteraceae</taxon>
        <taxon>Desulfobacula</taxon>
    </lineage>
</organism>
<keyword evidence="7" id="KW-0663">Pyridoxal phosphate</keyword>
<keyword evidence="9" id="KW-0411">Iron-sulfur</keyword>
<dbReference type="EMBL" id="FNLL01000015">
    <property type="protein sequence ID" value="SDU59550.1"/>
    <property type="molecule type" value="Genomic_DNA"/>
</dbReference>
<keyword evidence="11" id="KW-1185">Reference proteome</keyword>
<evidence type="ECO:0000256" key="5">
    <source>
        <dbReference type="ARBA" id="ARBA00022691"/>
    </source>
</evidence>
<accession>A0A1H2JT08</accession>
<evidence type="ECO:0000256" key="7">
    <source>
        <dbReference type="ARBA" id="ARBA00022898"/>
    </source>
</evidence>
<dbReference type="SUPFAM" id="SSF102114">
    <property type="entry name" value="Radical SAM enzymes"/>
    <property type="match status" value="1"/>
</dbReference>